<comment type="caution">
    <text evidence="1">The sequence shown here is derived from an EMBL/GenBank/DDBJ whole genome shotgun (WGS) entry which is preliminary data.</text>
</comment>
<evidence type="ECO:0000313" key="2">
    <source>
        <dbReference type="Proteomes" id="UP000468901"/>
    </source>
</evidence>
<name>A0A6N6VFW9_9HYPH</name>
<proteinExistence type="predicted"/>
<gene>
    <name evidence="1" type="ORF">F2P47_15195</name>
</gene>
<evidence type="ECO:0000313" key="1">
    <source>
        <dbReference type="EMBL" id="KAB7738784.1"/>
    </source>
</evidence>
<accession>A0A6N6VFW9</accession>
<dbReference type="InterPro" id="IPR009922">
    <property type="entry name" value="DUF1457"/>
</dbReference>
<dbReference type="AlphaFoldDB" id="A0A6N6VFW9"/>
<dbReference type="Proteomes" id="UP000468901">
    <property type="component" value="Unassembled WGS sequence"/>
</dbReference>
<keyword evidence="2" id="KW-1185">Reference proteome</keyword>
<dbReference type="Pfam" id="PF07310">
    <property type="entry name" value="PAS_5"/>
    <property type="match status" value="1"/>
</dbReference>
<sequence length="219" mass="24385">MITAAKRPCRRAEYFPNSDHLPTEFVNPRLQSSIRHLSIAWHCRGGIHMERGVSSDGQLDQGLRYRDTPDHPGVSALTDYWLAKRGPRTMPDRADISPAEIVKLLPNLIICDVLGDGEDFRTRLFGTALVLIVGEERTGKCLSEFGTRASVPTRPEIVQFRWLDVTRRAYALKEPVFVNGTMSSSDRSYLALHAVSMPLTAGGTSIAQMLGAMFVTDKR</sequence>
<dbReference type="EMBL" id="WESC01000016">
    <property type="protein sequence ID" value="KAB7738784.1"/>
    <property type="molecule type" value="Genomic_DNA"/>
</dbReference>
<protein>
    <submittedName>
        <fullName evidence="1">PAS domain-containing protein</fullName>
    </submittedName>
</protein>
<reference evidence="1 2" key="1">
    <citation type="submission" date="2019-09" db="EMBL/GenBank/DDBJ databases">
        <title>Parvibaculum sedimenti sp. nov., isolated from sediment.</title>
        <authorList>
            <person name="Wang Y."/>
        </authorList>
    </citation>
    <scope>NUCLEOTIDE SEQUENCE [LARGE SCALE GENOMIC DNA]</scope>
    <source>
        <strain evidence="1 2">HXT-9</strain>
    </source>
</reference>
<organism evidence="1 2">
    <name type="scientific">Parvibaculum sedimenti</name>
    <dbReference type="NCBI Taxonomy" id="2608632"/>
    <lineage>
        <taxon>Bacteria</taxon>
        <taxon>Pseudomonadati</taxon>
        <taxon>Pseudomonadota</taxon>
        <taxon>Alphaproteobacteria</taxon>
        <taxon>Hyphomicrobiales</taxon>
        <taxon>Parvibaculaceae</taxon>
        <taxon>Parvibaculum</taxon>
    </lineage>
</organism>